<dbReference type="CDD" id="cd12797">
    <property type="entry name" value="M23_peptidase"/>
    <property type="match status" value="1"/>
</dbReference>
<evidence type="ECO:0000313" key="4">
    <source>
        <dbReference type="Proteomes" id="UP000316096"/>
    </source>
</evidence>
<keyword evidence="1" id="KW-0732">Signal</keyword>
<name>A0A543CDM1_9ACTN</name>
<dbReference type="OrthoDB" id="5245088at2"/>
<gene>
    <name evidence="3" type="ORF">FB559_0696</name>
</gene>
<dbReference type="EMBL" id="VFOZ01000001">
    <property type="protein sequence ID" value="TQL95198.1"/>
    <property type="molecule type" value="Genomic_DNA"/>
</dbReference>
<dbReference type="Pfam" id="PF01551">
    <property type="entry name" value="Peptidase_M23"/>
    <property type="match status" value="1"/>
</dbReference>
<dbReference type="PANTHER" id="PTHR21666">
    <property type="entry name" value="PEPTIDASE-RELATED"/>
    <property type="match status" value="1"/>
</dbReference>
<dbReference type="SUPFAM" id="SSF51261">
    <property type="entry name" value="Duplicated hybrid motif"/>
    <property type="match status" value="1"/>
</dbReference>
<protein>
    <submittedName>
        <fullName evidence="3">Peptidase M23-like protein</fullName>
    </submittedName>
</protein>
<feature type="domain" description="M23ase beta-sheet core" evidence="2">
    <location>
        <begin position="45"/>
        <end position="138"/>
    </location>
</feature>
<evidence type="ECO:0000256" key="1">
    <source>
        <dbReference type="ARBA" id="ARBA00022729"/>
    </source>
</evidence>
<sequence>MVWNGILLLVTALLPPSGPGWQWPLRPAPQILRVFDPPAHPWDPGHRGVDLAATPGSLVYATGPGRVGFARDLAGRGVVTIVHGTLRTTYLPVHPSVHPGRRVSAGDPIGRVENVLGHCGQTPCLHWGLREGVEYLDPLTLLGLGPVRLLPWWDAPPWNPAEAPLPPPDPPTTRRQ</sequence>
<dbReference type="Gene3D" id="2.70.70.10">
    <property type="entry name" value="Glucose Permease (Domain IIA)"/>
    <property type="match status" value="1"/>
</dbReference>
<keyword evidence="4" id="KW-1185">Reference proteome</keyword>
<dbReference type="GO" id="GO:0004222">
    <property type="term" value="F:metalloendopeptidase activity"/>
    <property type="evidence" value="ECO:0007669"/>
    <property type="project" value="TreeGrafter"/>
</dbReference>
<comment type="caution">
    <text evidence="3">The sequence shown here is derived from an EMBL/GenBank/DDBJ whole genome shotgun (WGS) entry which is preliminary data.</text>
</comment>
<dbReference type="AlphaFoldDB" id="A0A543CDM1"/>
<organism evidence="3 4">
    <name type="scientific">Actinoallomurus bryophytorum</name>
    <dbReference type="NCBI Taxonomy" id="1490222"/>
    <lineage>
        <taxon>Bacteria</taxon>
        <taxon>Bacillati</taxon>
        <taxon>Actinomycetota</taxon>
        <taxon>Actinomycetes</taxon>
        <taxon>Streptosporangiales</taxon>
        <taxon>Thermomonosporaceae</taxon>
        <taxon>Actinoallomurus</taxon>
    </lineage>
</organism>
<evidence type="ECO:0000313" key="3">
    <source>
        <dbReference type="EMBL" id="TQL95198.1"/>
    </source>
</evidence>
<evidence type="ECO:0000259" key="2">
    <source>
        <dbReference type="Pfam" id="PF01551"/>
    </source>
</evidence>
<dbReference type="RefSeq" id="WP_141953139.1">
    <property type="nucleotide sequence ID" value="NZ_VFOZ01000001.1"/>
</dbReference>
<dbReference type="InterPro" id="IPR011055">
    <property type="entry name" value="Dup_hybrid_motif"/>
</dbReference>
<dbReference type="InterPro" id="IPR050570">
    <property type="entry name" value="Cell_wall_metabolism_enzyme"/>
</dbReference>
<dbReference type="InterPro" id="IPR016047">
    <property type="entry name" value="M23ase_b-sheet_dom"/>
</dbReference>
<dbReference type="Proteomes" id="UP000316096">
    <property type="component" value="Unassembled WGS sequence"/>
</dbReference>
<accession>A0A543CDM1</accession>
<reference evidence="3 4" key="1">
    <citation type="submission" date="2019-06" db="EMBL/GenBank/DDBJ databases">
        <title>Sequencing the genomes of 1000 actinobacteria strains.</title>
        <authorList>
            <person name="Klenk H.-P."/>
        </authorList>
    </citation>
    <scope>NUCLEOTIDE SEQUENCE [LARGE SCALE GENOMIC DNA]</scope>
    <source>
        <strain evidence="3 4">DSM 102200</strain>
    </source>
</reference>
<dbReference type="PANTHER" id="PTHR21666:SF289">
    <property type="entry name" value="L-ALA--D-GLU ENDOPEPTIDASE"/>
    <property type="match status" value="1"/>
</dbReference>
<proteinExistence type="predicted"/>